<dbReference type="InterPro" id="IPR050463">
    <property type="entry name" value="Gfo/Idh/MocA_oxidrdct_glycsds"/>
</dbReference>
<accession>A0A011UBA6</accession>
<evidence type="ECO:0000313" key="7">
    <source>
        <dbReference type="Proteomes" id="UP000294958"/>
    </source>
</evidence>
<dbReference type="GO" id="GO:0016491">
    <property type="term" value="F:oxidoreductase activity"/>
    <property type="evidence" value="ECO:0007669"/>
    <property type="project" value="UniProtKB-KW"/>
</dbReference>
<evidence type="ECO:0000256" key="1">
    <source>
        <dbReference type="ARBA" id="ARBA00023002"/>
    </source>
</evidence>
<evidence type="ECO:0000259" key="2">
    <source>
        <dbReference type="Pfam" id="PF01408"/>
    </source>
</evidence>
<dbReference type="Proteomes" id="UP000294958">
    <property type="component" value="Unassembled WGS sequence"/>
</dbReference>
<protein>
    <submittedName>
        <fullName evidence="4">Myo-inositol 2-dehydrogenase</fullName>
    </submittedName>
    <submittedName>
        <fullName evidence="5">Putative dehydrogenase</fullName>
    </submittedName>
</protein>
<evidence type="ECO:0000313" key="4">
    <source>
        <dbReference type="EMBL" id="EXL03213.1"/>
    </source>
</evidence>
<dbReference type="HOGENOM" id="CLU_023194_17_0_5"/>
<dbReference type="eggNOG" id="COG0673">
    <property type="taxonomic scope" value="Bacteria"/>
</dbReference>
<evidence type="ECO:0000259" key="3">
    <source>
        <dbReference type="Pfam" id="PF22725"/>
    </source>
</evidence>
<dbReference type="SUPFAM" id="SSF55347">
    <property type="entry name" value="Glyceraldehyde-3-phosphate dehydrogenase-like, C-terminal domain"/>
    <property type="match status" value="1"/>
</dbReference>
<dbReference type="PANTHER" id="PTHR43818">
    <property type="entry name" value="BCDNA.GH03377"/>
    <property type="match status" value="1"/>
</dbReference>
<comment type="caution">
    <text evidence="4">The sequence shown here is derived from an EMBL/GenBank/DDBJ whole genome shotgun (WGS) entry which is preliminary data.</text>
</comment>
<feature type="domain" description="GFO/IDH/MocA-like oxidoreductase" evidence="3">
    <location>
        <begin position="138"/>
        <end position="274"/>
    </location>
</feature>
<dbReference type="Gene3D" id="3.40.50.720">
    <property type="entry name" value="NAD(P)-binding Rossmann-like Domain"/>
    <property type="match status" value="1"/>
</dbReference>
<evidence type="ECO:0000313" key="5">
    <source>
        <dbReference type="EMBL" id="TDR33649.1"/>
    </source>
</evidence>
<keyword evidence="1" id="KW-0560">Oxidoreductase</keyword>
<dbReference type="STRING" id="69279.BG36_12860"/>
<dbReference type="AlphaFoldDB" id="A0A011UBA6"/>
<dbReference type="PATRIC" id="fig|69279.3.peg.3664"/>
<feature type="domain" description="Gfo/Idh/MocA-like oxidoreductase N-terminal" evidence="2">
    <location>
        <begin position="6"/>
        <end position="130"/>
    </location>
</feature>
<dbReference type="OrthoDB" id="9815825at2"/>
<keyword evidence="7" id="KW-1185">Reference proteome</keyword>
<dbReference type="SUPFAM" id="SSF51735">
    <property type="entry name" value="NAD(P)-binding Rossmann-fold domains"/>
    <property type="match status" value="1"/>
</dbReference>
<dbReference type="PANTHER" id="PTHR43818:SF11">
    <property type="entry name" value="BCDNA.GH03377"/>
    <property type="match status" value="1"/>
</dbReference>
<dbReference type="InterPro" id="IPR036291">
    <property type="entry name" value="NAD(P)-bd_dom_sf"/>
</dbReference>
<proteinExistence type="predicted"/>
<sequence>MSAPGIGLIGTGFMGKCHALAYGAVRAVFGDVPTPRLELLCDTPSDKASAMAGQFGFARATVDWRALVSDPAVDIVCITTPNKLHAEMAIAALEAGKHVHCEKPMALTLDEARAMTEAAKKSGRRTMVGYNYIRNPAYQHARRLIGEGAIGRLIHFRGFVDEDYQADPDLPWTWRATKAEAGLGALGDMGCHMLSMAIGLMGPISSVIGDIRTVHETRPSPEGGERRPVENDDIASAILTFAGGQQGLFSTSRSAWGRKNSMIFEVHGTKGMIRFDQERMNELHLFQNSGPSAEQGFRTILTGPAHPPYGNFTPAPGHQLGFNDLKTIEAAEFLRAIAAGTEAWPSFRDALAIEEVIHAIAASQGRRIDL</sequence>
<dbReference type="Gene3D" id="3.30.360.10">
    <property type="entry name" value="Dihydrodipicolinate Reductase, domain 2"/>
    <property type="match status" value="1"/>
</dbReference>
<reference evidence="5 7" key="2">
    <citation type="submission" date="2019-03" db="EMBL/GenBank/DDBJ databases">
        <title>Genomic Encyclopedia of Type Strains, Phase IV (KMG-IV): sequencing the most valuable type-strain genomes for metagenomic binning, comparative biology and taxonomic classification.</title>
        <authorList>
            <person name="Goeker M."/>
        </authorList>
    </citation>
    <scope>NUCLEOTIDE SEQUENCE [LARGE SCALE GENOMIC DNA]</scope>
    <source>
        <strain evidence="5 7">DSM 11603</strain>
    </source>
</reference>
<dbReference type="InterPro" id="IPR000683">
    <property type="entry name" value="Gfo/Idh/MocA-like_OxRdtase_N"/>
</dbReference>
<reference evidence="4 6" key="1">
    <citation type="submission" date="2014-02" db="EMBL/GenBank/DDBJ databases">
        <title>Aquamicrobium defluvii Genome sequencing.</title>
        <authorList>
            <person name="Wang X."/>
        </authorList>
    </citation>
    <scope>NUCLEOTIDE SEQUENCE [LARGE SCALE GENOMIC DNA]</scope>
    <source>
        <strain evidence="4 6">W13Z1</strain>
    </source>
</reference>
<dbReference type="GO" id="GO:0000166">
    <property type="term" value="F:nucleotide binding"/>
    <property type="evidence" value="ECO:0007669"/>
    <property type="project" value="InterPro"/>
</dbReference>
<evidence type="ECO:0000313" key="6">
    <source>
        <dbReference type="Proteomes" id="UP000019849"/>
    </source>
</evidence>
<dbReference type="Proteomes" id="UP000019849">
    <property type="component" value="Unassembled WGS sequence"/>
</dbReference>
<dbReference type="EMBL" id="JENY01000026">
    <property type="protein sequence ID" value="EXL03213.1"/>
    <property type="molecule type" value="Genomic_DNA"/>
</dbReference>
<gene>
    <name evidence="4" type="ORF">BG36_12860</name>
    <name evidence="5" type="ORF">DES43_12049</name>
</gene>
<dbReference type="InterPro" id="IPR055170">
    <property type="entry name" value="GFO_IDH_MocA-like_dom"/>
</dbReference>
<dbReference type="EMBL" id="SNZF01000020">
    <property type="protein sequence ID" value="TDR33649.1"/>
    <property type="molecule type" value="Genomic_DNA"/>
</dbReference>
<dbReference type="RefSeq" id="WP_035030013.1">
    <property type="nucleotide sequence ID" value="NZ_KK073898.1"/>
</dbReference>
<dbReference type="Pfam" id="PF01408">
    <property type="entry name" value="GFO_IDH_MocA"/>
    <property type="match status" value="1"/>
</dbReference>
<organism evidence="4 6">
    <name type="scientific">Aquamicrobium defluvii</name>
    <dbReference type="NCBI Taxonomy" id="69279"/>
    <lineage>
        <taxon>Bacteria</taxon>
        <taxon>Pseudomonadati</taxon>
        <taxon>Pseudomonadota</taxon>
        <taxon>Alphaproteobacteria</taxon>
        <taxon>Hyphomicrobiales</taxon>
        <taxon>Phyllobacteriaceae</taxon>
        <taxon>Aquamicrobium</taxon>
    </lineage>
</organism>
<name>A0A011UBA6_9HYPH</name>
<dbReference type="Pfam" id="PF22725">
    <property type="entry name" value="GFO_IDH_MocA_C3"/>
    <property type="match status" value="1"/>
</dbReference>